<proteinExistence type="predicted"/>
<evidence type="ECO:0000313" key="2">
    <source>
        <dbReference type="Proteomes" id="UP000178227"/>
    </source>
</evidence>
<evidence type="ECO:0000313" key="1">
    <source>
        <dbReference type="EMBL" id="OGN22298.1"/>
    </source>
</evidence>
<dbReference type="Proteomes" id="UP000178227">
    <property type="component" value="Unassembled WGS sequence"/>
</dbReference>
<sequence length="166" mass="18391">MRNVFFAVVTVVALALGFLGIAGCELFGNRASTTPASVVSDVSYGVASPARTELCVDNGATMRNWIFSDRWMKNQLTHDTYTVDDGRTYNAFRILTDDSTLPPHHVRFRKVVVNVGDGPTLEGHSYLRTLINGNPATILREILVVEFNGRLERQRRPLPPCGTPRS</sequence>
<gene>
    <name evidence="1" type="ORF">A2918_00035</name>
</gene>
<reference evidence="1 2" key="1">
    <citation type="journal article" date="2016" name="Nat. Commun.">
        <title>Thousands of microbial genomes shed light on interconnected biogeochemical processes in an aquifer system.</title>
        <authorList>
            <person name="Anantharaman K."/>
            <person name="Brown C.T."/>
            <person name="Hug L.A."/>
            <person name="Sharon I."/>
            <person name="Castelle C.J."/>
            <person name="Probst A.J."/>
            <person name="Thomas B.C."/>
            <person name="Singh A."/>
            <person name="Wilkins M.J."/>
            <person name="Karaoz U."/>
            <person name="Brodie E.L."/>
            <person name="Williams K.H."/>
            <person name="Hubbard S.S."/>
            <person name="Banfield J.F."/>
        </authorList>
    </citation>
    <scope>NUCLEOTIDE SEQUENCE [LARGE SCALE GENOMIC DNA]</scope>
</reference>
<comment type="caution">
    <text evidence="1">The sequence shown here is derived from an EMBL/GenBank/DDBJ whole genome shotgun (WGS) entry which is preliminary data.</text>
</comment>
<accession>A0A1F8GC39</accession>
<dbReference type="AlphaFoldDB" id="A0A1F8GC39"/>
<name>A0A1F8GC39_9BACT</name>
<organism evidence="1 2">
    <name type="scientific">Candidatus Yanofskybacteria bacterium RIFCSPLOWO2_01_FULL_42_49</name>
    <dbReference type="NCBI Taxonomy" id="1802694"/>
    <lineage>
        <taxon>Bacteria</taxon>
        <taxon>Candidatus Yanofskyibacteriota</taxon>
    </lineage>
</organism>
<dbReference type="EMBL" id="MGKI01000012">
    <property type="protein sequence ID" value="OGN22298.1"/>
    <property type="molecule type" value="Genomic_DNA"/>
</dbReference>
<dbReference type="PROSITE" id="PS51257">
    <property type="entry name" value="PROKAR_LIPOPROTEIN"/>
    <property type="match status" value="1"/>
</dbReference>
<protein>
    <submittedName>
        <fullName evidence="1">Uncharacterized protein</fullName>
    </submittedName>
</protein>